<evidence type="ECO:0000256" key="16">
    <source>
        <dbReference type="ARBA" id="ARBA00022842"/>
    </source>
</evidence>
<dbReference type="AlphaFoldDB" id="A0A182WGT8"/>
<evidence type="ECO:0000256" key="13">
    <source>
        <dbReference type="ARBA" id="ARBA00022741"/>
    </source>
</evidence>
<comment type="subcellular location">
    <subcellularLocation>
        <location evidence="4">Endoplasmic reticulum</location>
    </subcellularLocation>
</comment>
<reference evidence="20" key="1">
    <citation type="submission" date="2013-03" db="EMBL/GenBank/DDBJ databases">
        <title>The Genome Sequence of Anopheles minimus MINIMUS1.</title>
        <authorList>
            <consortium name="The Broad Institute Genomics Platform"/>
            <person name="Neafsey D.E."/>
            <person name="Walton C."/>
            <person name="Walker B."/>
            <person name="Young S.K."/>
            <person name="Zeng Q."/>
            <person name="Gargeya S."/>
            <person name="Fitzgerald M."/>
            <person name="Haas B."/>
            <person name="Abouelleil A."/>
            <person name="Allen A.W."/>
            <person name="Alvarado L."/>
            <person name="Arachchi H.M."/>
            <person name="Berlin A.M."/>
            <person name="Chapman S.B."/>
            <person name="Gainer-Dewar J."/>
            <person name="Goldberg J."/>
            <person name="Griggs A."/>
            <person name="Gujja S."/>
            <person name="Hansen M."/>
            <person name="Howarth C."/>
            <person name="Imamovic A."/>
            <person name="Ireland A."/>
            <person name="Larimer J."/>
            <person name="McCowan C."/>
            <person name="Murphy C."/>
            <person name="Pearson M."/>
            <person name="Poon T.W."/>
            <person name="Priest M."/>
            <person name="Roberts A."/>
            <person name="Saif S."/>
            <person name="Shea T."/>
            <person name="Sisk P."/>
            <person name="Sykes S."/>
            <person name="Wortman J."/>
            <person name="Nusbaum C."/>
            <person name="Birren B."/>
        </authorList>
    </citation>
    <scope>NUCLEOTIDE SEQUENCE [LARGE SCALE GENOMIC DNA]</scope>
    <source>
        <strain evidence="20">MINIMUS1</strain>
    </source>
</reference>
<evidence type="ECO:0000256" key="2">
    <source>
        <dbReference type="ARBA" id="ARBA00001936"/>
    </source>
</evidence>
<dbReference type="Gene3D" id="3.90.550.10">
    <property type="entry name" value="Spore Coat Polysaccharide Biosynthesis Protein SpsA, Chain A"/>
    <property type="match status" value="1"/>
</dbReference>
<evidence type="ECO:0000313" key="19">
    <source>
        <dbReference type="EnsemblMetazoa" id="AMIN009590-PA"/>
    </source>
</evidence>
<dbReference type="Proteomes" id="UP000075920">
    <property type="component" value="Unassembled WGS sequence"/>
</dbReference>
<dbReference type="GO" id="GO:0006661">
    <property type="term" value="P:phosphatidylinositol biosynthetic process"/>
    <property type="evidence" value="ECO:0007669"/>
    <property type="project" value="UniProtKB-ARBA"/>
</dbReference>
<dbReference type="NCBIfam" id="NF040713">
    <property type="entry name" value="ZapE"/>
    <property type="match status" value="1"/>
</dbReference>
<evidence type="ECO:0000256" key="4">
    <source>
        <dbReference type="ARBA" id="ARBA00004240"/>
    </source>
</evidence>
<dbReference type="PANTHER" id="PTHR12169:SF6">
    <property type="entry name" value="AFG1-LIKE ATPASE"/>
    <property type="match status" value="1"/>
</dbReference>
<keyword evidence="17" id="KW-0464">Manganese</keyword>
<dbReference type="VEuPathDB" id="VectorBase:AMIN009590"/>
<dbReference type="Pfam" id="PF00535">
    <property type="entry name" value="Glycos_transf_2"/>
    <property type="match status" value="1"/>
</dbReference>
<dbReference type="InterPro" id="IPR005654">
    <property type="entry name" value="ATPase_AFG1-like"/>
</dbReference>
<dbReference type="FunFam" id="3.40.50.300:FF:003045">
    <property type="entry name" value="GD10885"/>
    <property type="match status" value="1"/>
</dbReference>
<evidence type="ECO:0000256" key="11">
    <source>
        <dbReference type="ARBA" id="ARBA00022679"/>
    </source>
</evidence>
<protein>
    <recommendedName>
        <fullName evidence="9">Dolichol-phosphate mannosyltransferase subunit 1</fullName>
        <ecNumber evidence="8">2.4.1.83</ecNumber>
    </recommendedName>
</protein>
<dbReference type="EC" id="2.4.1.83" evidence="8"/>
<dbReference type="GO" id="GO:0046872">
    <property type="term" value="F:metal ion binding"/>
    <property type="evidence" value="ECO:0007669"/>
    <property type="project" value="UniProtKB-KW"/>
</dbReference>
<dbReference type="GO" id="GO:0005524">
    <property type="term" value="F:ATP binding"/>
    <property type="evidence" value="ECO:0007669"/>
    <property type="project" value="UniProtKB-KW"/>
</dbReference>
<dbReference type="GO" id="GO:0005783">
    <property type="term" value="C:endoplasmic reticulum"/>
    <property type="evidence" value="ECO:0007669"/>
    <property type="project" value="UniProtKB-SubCell"/>
</dbReference>
<evidence type="ECO:0000256" key="3">
    <source>
        <dbReference type="ARBA" id="ARBA00001946"/>
    </source>
</evidence>
<keyword evidence="11" id="KW-0808">Transferase</keyword>
<dbReference type="Pfam" id="PF03969">
    <property type="entry name" value="AFG1_ATPase"/>
    <property type="match status" value="1"/>
</dbReference>
<keyword evidence="13" id="KW-0547">Nucleotide-binding</keyword>
<evidence type="ECO:0000256" key="12">
    <source>
        <dbReference type="ARBA" id="ARBA00022723"/>
    </source>
</evidence>
<dbReference type="EnsemblMetazoa" id="AMIN009590-RA">
    <property type="protein sequence ID" value="AMIN009590-PA"/>
    <property type="gene ID" value="AMIN009590"/>
</dbReference>
<accession>A0A182WGT8</accession>
<comment type="similarity">
    <text evidence="7">Belongs to the AFG1 ATPase family.</text>
</comment>
<comment type="cofactor">
    <cofactor evidence="1">
        <name>Ca(2+)</name>
        <dbReference type="ChEBI" id="CHEBI:29108"/>
    </cofactor>
</comment>
<keyword evidence="10" id="KW-0328">Glycosyltransferase</keyword>
<proteinExistence type="inferred from homology"/>
<dbReference type="GO" id="GO:0051604">
    <property type="term" value="P:protein maturation"/>
    <property type="evidence" value="ECO:0007669"/>
    <property type="project" value="UniProtKB-ARBA"/>
</dbReference>
<keyword evidence="16" id="KW-0460">Magnesium</keyword>
<dbReference type="GO" id="GO:0005739">
    <property type="term" value="C:mitochondrion"/>
    <property type="evidence" value="ECO:0007669"/>
    <property type="project" value="TreeGrafter"/>
</dbReference>
<evidence type="ECO:0000256" key="7">
    <source>
        <dbReference type="ARBA" id="ARBA00010322"/>
    </source>
</evidence>
<evidence type="ECO:0000259" key="18">
    <source>
        <dbReference type="Pfam" id="PF00535"/>
    </source>
</evidence>
<evidence type="ECO:0000256" key="5">
    <source>
        <dbReference type="ARBA" id="ARBA00004922"/>
    </source>
</evidence>
<dbReference type="InterPro" id="IPR001173">
    <property type="entry name" value="Glyco_trans_2-like"/>
</dbReference>
<dbReference type="CDD" id="cd06442">
    <property type="entry name" value="DPM1_like"/>
    <property type="match status" value="1"/>
</dbReference>
<feature type="domain" description="Glycosyltransferase 2-like" evidence="18">
    <location>
        <begin position="454"/>
        <end position="624"/>
    </location>
</feature>
<name>A0A182WGT8_9DIPT</name>
<comment type="pathway">
    <text evidence="5">Protein modification; protein glycosylation.</text>
</comment>
<dbReference type="SUPFAM" id="SSF52540">
    <property type="entry name" value="P-loop containing nucleoside triphosphate hydrolases"/>
    <property type="match status" value="1"/>
</dbReference>
<keyword evidence="12" id="KW-0479">Metal-binding</keyword>
<dbReference type="GO" id="GO:0016887">
    <property type="term" value="F:ATP hydrolysis activity"/>
    <property type="evidence" value="ECO:0007669"/>
    <property type="project" value="InterPro"/>
</dbReference>
<dbReference type="SUPFAM" id="SSF53448">
    <property type="entry name" value="Nucleotide-diphospho-sugar transferases"/>
    <property type="match status" value="1"/>
</dbReference>
<evidence type="ECO:0000313" key="20">
    <source>
        <dbReference type="Proteomes" id="UP000075920"/>
    </source>
</evidence>
<evidence type="ECO:0000256" key="15">
    <source>
        <dbReference type="ARBA" id="ARBA00022840"/>
    </source>
</evidence>
<dbReference type="Gene3D" id="3.40.50.300">
    <property type="entry name" value="P-loop containing nucleotide triphosphate hydrolases"/>
    <property type="match status" value="1"/>
</dbReference>
<keyword evidence="20" id="KW-1185">Reference proteome</keyword>
<evidence type="ECO:0000256" key="8">
    <source>
        <dbReference type="ARBA" id="ARBA00012704"/>
    </source>
</evidence>
<comment type="cofactor">
    <cofactor evidence="3">
        <name>Mg(2+)</name>
        <dbReference type="ChEBI" id="CHEBI:18420"/>
    </cofactor>
</comment>
<dbReference type="InterPro" id="IPR029044">
    <property type="entry name" value="Nucleotide-diphossugar_trans"/>
</dbReference>
<reference evidence="19" key="2">
    <citation type="submission" date="2020-05" db="UniProtKB">
        <authorList>
            <consortium name="EnsemblMetazoa"/>
        </authorList>
    </citation>
    <scope>IDENTIFICATION</scope>
    <source>
        <strain evidence="19">MINIMUS1</strain>
    </source>
</reference>
<organism evidence="19 20">
    <name type="scientific">Anopheles minimus</name>
    <dbReference type="NCBI Taxonomy" id="112268"/>
    <lineage>
        <taxon>Eukaryota</taxon>
        <taxon>Metazoa</taxon>
        <taxon>Ecdysozoa</taxon>
        <taxon>Arthropoda</taxon>
        <taxon>Hexapoda</taxon>
        <taxon>Insecta</taxon>
        <taxon>Pterygota</taxon>
        <taxon>Neoptera</taxon>
        <taxon>Endopterygota</taxon>
        <taxon>Diptera</taxon>
        <taxon>Nematocera</taxon>
        <taxon>Culicoidea</taxon>
        <taxon>Culicidae</taxon>
        <taxon>Anophelinae</taxon>
        <taxon>Anopheles</taxon>
    </lineage>
</organism>
<evidence type="ECO:0000256" key="14">
    <source>
        <dbReference type="ARBA" id="ARBA00022824"/>
    </source>
</evidence>
<evidence type="ECO:0000256" key="1">
    <source>
        <dbReference type="ARBA" id="ARBA00001913"/>
    </source>
</evidence>
<dbReference type="PANTHER" id="PTHR12169">
    <property type="entry name" value="ATPASE N2B"/>
    <property type="match status" value="1"/>
</dbReference>
<dbReference type="FunFam" id="3.90.550.10:FF:000036">
    <property type="entry name" value="Dolichol-phosphate mannosyltransferase subunit 1"/>
    <property type="match status" value="1"/>
</dbReference>
<comment type="cofactor">
    <cofactor evidence="2">
        <name>Mn(2+)</name>
        <dbReference type="ChEBI" id="CHEBI:29035"/>
    </cofactor>
</comment>
<comment type="similarity">
    <text evidence="6">Belongs to the glycosyltransferase 2 family.</text>
</comment>
<evidence type="ECO:0000256" key="6">
    <source>
        <dbReference type="ARBA" id="ARBA00006739"/>
    </source>
</evidence>
<sequence length="686" mass="77479">MLFLTKVPSSYCLLKRSCSCPVIHGVRLYSPNATATASATTISAVGKTPAELLKEKLNHGEIQPDPHQVRVTEALQVVYDSIKTYSPPKPSTGIGKWFSFGKAEKSVDAPKGLYIYGSVGGGKTMLMDMFYDCCAIDRKRRVHFNSFMTDVHSKIHDIKSKHVRDASNSKPQPFDPIKPVAELITEDSWMICFDEFQVTDIADAMILKRLFTYLFNNGVIVVATSNRAPDDLYKNGLQRSNFVPFIGVLKNHCNIVTLDSGVDYRTAALKGESKHYFDKSQGDANASMDKLFKVLCSQENDMIRPKTFTHFGRNITFAKTCGQVLDSTFEELCDRPLGASDFLQIAQFFHTVLIRDIPQLNLKLKSQTRRFITLIDTLYDSRVRLVVSADVPYKYLFSNEAPDDMHTSDEHRMLMDDLKITKDSTDATSNIFTASVNKSLTEYRSKNMAGEKYSILLPTYNERENLPIIIWLIVKYMQEAKINYEVIVIDDGSPDGTLEVAKQLQKIYGEDRILLRPRAAKLGLGTAYIHGIEHATGDYIIIMDADLSHHPKFIPQFVELQKKGDFDIVSGTRYKGTGGVYGWDFKRKLISRGANFLSQLLLRPNASDLTGSFRLYRKEVLKELISRCTSKGYVFQMEMIVRARQLNYSIGEVPISFVDRVYGQSKLGGSEIIQFAKNLLYLFATT</sequence>
<dbReference type="GO" id="GO:0016020">
    <property type="term" value="C:membrane"/>
    <property type="evidence" value="ECO:0007669"/>
    <property type="project" value="GOC"/>
</dbReference>
<keyword evidence="14" id="KW-0256">Endoplasmic reticulum</keyword>
<dbReference type="STRING" id="112268.A0A182WGT8"/>
<dbReference type="GO" id="GO:0046467">
    <property type="term" value="P:membrane lipid biosynthetic process"/>
    <property type="evidence" value="ECO:0007669"/>
    <property type="project" value="UniProtKB-ARBA"/>
</dbReference>
<dbReference type="GO" id="GO:1901137">
    <property type="term" value="P:carbohydrate derivative biosynthetic process"/>
    <property type="evidence" value="ECO:0007669"/>
    <property type="project" value="UniProtKB-ARBA"/>
</dbReference>
<dbReference type="InterPro" id="IPR027417">
    <property type="entry name" value="P-loop_NTPase"/>
</dbReference>
<keyword evidence="15" id="KW-0067">ATP-binding</keyword>
<evidence type="ECO:0000256" key="9">
    <source>
        <dbReference type="ARBA" id="ARBA00014858"/>
    </source>
</evidence>
<evidence type="ECO:0000256" key="10">
    <source>
        <dbReference type="ARBA" id="ARBA00022676"/>
    </source>
</evidence>
<dbReference type="GO" id="GO:0006664">
    <property type="term" value="P:glycolipid metabolic process"/>
    <property type="evidence" value="ECO:0007669"/>
    <property type="project" value="UniProtKB-ARBA"/>
</dbReference>
<evidence type="ECO:0000256" key="17">
    <source>
        <dbReference type="ARBA" id="ARBA00023211"/>
    </source>
</evidence>
<dbReference type="GO" id="GO:0004582">
    <property type="term" value="F:dolichyl-phosphate beta-D-mannosyltransferase activity"/>
    <property type="evidence" value="ECO:0007669"/>
    <property type="project" value="UniProtKB-EC"/>
</dbReference>
<dbReference type="InterPro" id="IPR039528">
    <property type="entry name" value="DPM1-like"/>
</dbReference>